<dbReference type="EMBL" id="GBRH01215730">
    <property type="protein sequence ID" value="JAD82165.1"/>
    <property type="molecule type" value="Transcribed_RNA"/>
</dbReference>
<accession>A0A0A9D941</accession>
<name>A0A0A9D941_ARUDO</name>
<reference evidence="1" key="2">
    <citation type="journal article" date="2015" name="Data Brief">
        <title>Shoot transcriptome of the giant reed, Arundo donax.</title>
        <authorList>
            <person name="Barrero R.A."/>
            <person name="Guerrero F.D."/>
            <person name="Moolhuijzen P."/>
            <person name="Goolsby J.A."/>
            <person name="Tidwell J."/>
            <person name="Bellgard S.E."/>
            <person name="Bellgard M.I."/>
        </authorList>
    </citation>
    <scope>NUCLEOTIDE SEQUENCE</scope>
    <source>
        <tissue evidence="1">Shoot tissue taken approximately 20 cm above the soil surface</tissue>
    </source>
</reference>
<reference evidence="1" key="1">
    <citation type="submission" date="2014-09" db="EMBL/GenBank/DDBJ databases">
        <authorList>
            <person name="Magalhaes I.L.F."/>
            <person name="Oliveira U."/>
            <person name="Santos F.R."/>
            <person name="Vidigal T.H.D.A."/>
            <person name="Brescovit A.D."/>
            <person name="Santos A.J."/>
        </authorList>
    </citation>
    <scope>NUCLEOTIDE SEQUENCE</scope>
    <source>
        <tissue evidence="1">Shoot tissue taken approximately 20 cm above the soil surface</tissue>
    </source>
</reference>
<evidence type="ECO:0000313" key="1">
    <source>
        <dbReference type="EMBL" id="JAD82165.1"/>
    </source>
</evidence>
<sequence length="47" mass="5285">MSLKSWKSKAKGQNQSPKIEFWTRKAHLMMPKDTLGPKTPASLSLSL</sequence>
<organism evidence="1">
    <name type="scientific">Arundo donax</name>
    <name type="common">Giant reed</name>
    <name type="synonym">Donax arundinaceus</name>
    <dbReference type="NCBI Taxonomy" id="35708"/>
    <lineage>
        <taxon>Eukaryota</taxon>
        <taxon>Viridiplantae</taxon>
        <taxon>Streptophyta</taxon>
        <taxon>Embryophyta</taxon>
        <taxon>Tracheophyta</taxon>
        <taxon>Spermatophyta</taxon>
        <taxon>Magnoliopsida</taxon>
        <taxon>Liliopsida</taxon>
        <taxon>Poales</taxon>
        <taxon>Poaceae</taxon>
        <taxon>PACMAD clade</taxon>
        <taxon>Arundinoideae</taxon>
        <taxon>Arundineae</taxon>
        <taxon>Arundo</taxon>
    </lineage>
</organism>
<proteinExistence type="predicted"/>
<protein>
    <submittedName>
        <fullName evidence="1">Uncharacterized protein</fullName>
    </submittedName>
</protein>
<dbReference type="AlphaFoldDB" id="A0A0A9D941"/>